<dbReference type="STRING" id="3988.B9SU61"/>
<gene>
    <name evidence="1" type="ORF">RCOM_1716930</name>
</gene>
<dbReference type="Proteomes" id="UP000008311">
    <property type="component" value="Unassembled WGS sequence"/>
</dbReference>
<reference evidence="2" key="1">
    <citation type="journal article" date="2010" name="Nat. Biotechnol.">
        <title>Draft genome sequence of the oilseed species Ricinus communis.</title>
        <authorList>
            <person name="Chan A.P."/>
            <person name="Crabtree J."/>
            <person name="Zhao Q."/>
            <person name="Lorenzi H."/>
            <person name="Orvis J."/>
            <person name="Puiu D."/>
            <person name="Melake-Berhan A."/>
            <person name="Jones K.M."/>
            <person name="Redman J."/>
            <person name="Chen G."/>
            <person name="Cahoon E.B."/>
            <person name="Gedil M."/>
            <person name="Stanke M."/>
            <person name="Haas B.J."/>
            <person name="Wortman J.R."/>
            <person name="Fraser-Liggett C.M."/>
            <person name="Ravel J."/>
            <person name="Rabinowicz P.D."/>
        </authorList>
    </citation>
    <scope>NUCLEOTIDE SEQUENCE [LARGE SCALE GENOMIC DNA]</scope>
    <source>
        <strain evidence="2">cv. Hale</strain>
    </source>
</reference>
<evidence type="ECO:0000313" key="2">
    <source>
        <dbReference type="Proteomes" id="UP000008311"/>
    </source>
</evidence>
<dbReference type="InParanoid" id="B9SU61"/>
<keyword evidence="2" id="KW-1185">Reference proteome</keyword>
<accession>B9SU61</accession>
<protein>
    <submittedName>
        <fullName evidence="1">Uncharacterized protein</fullName>
    </submittedName>
</protein>
<sequence>MFIKVLLRLLHQSGRSVFRGESFETGCAARKFARACNSPPIAEERITIHTRVFQFLRKHFSYQSSSTTAVSYLIARREWLFLMKNLVRWLFSTKHKDIETLYFISGAIAGVNGAHGFQSRNHSQWL</sequence>
<evidence type="ECO:0000313" key="1">
    <source>
        <dbReference type="EMBL" id="EEF32868.1"/>
    </source>
</evidence>
<dbReference type="EMBL" id="EQ974140">
    <property type="protein sequence ID" value="EEF32868.1"/>
    <property type="molecule type" value="Genomic_DNA"/>
</dbReference>
<dbReference type="AlphaFoldDB" id="B9SU61"/>
<organism evidence="1 2">
    <name type="scientific">Ricinus communis</name>
    <name type="common">Castor bean</name>
    <dbReference type="NCBI Taxonomy" id="3988"/>
    <lineage>
        <taxon>Eukaryota</taxon>
        <taxon>Viridiplantae</taxon>
        <taxon>Streptophyta</taxon>
        <taxon>Embryophyta</taxon>
        <taxon>Tracheophyta</taxon>
        <taxon>Spermatophyta</taxon>
        <taxon>Magnoliopsida</taxon>
        <taxon>eudicotyledons</taxon>
        <taxon>Gunneridae</taxon>
        <taxon>Pentapetalae</taxon>
        <taxon>rosids</taxon>
        <taxon>fabids</taxon>
        <taxon>Malpighiales</taxon>
        <taxon>Euphorbiaceae</taxon>
        <taxon>Acalyphoideae</taxon>
        <taxon>Acalypheae</taxon>
        <taxon>Ricinus</taxon>
    </lineage>
</organism>
<proteinExistence type="predicted"/>
<name>B9SU61_RICCO</name>